<evidence type="ECO:0000313" key="2">
    <source>
        <dbReference type="Proteomes" id="UP000683511"/>
    </source>
</evidence>
<dbReference type="AlphaFoldDB" id="A0A975T8F9"/>
<gene>
    <name evidence="1" type="ORF">B6N60_02666</name>
</gene>
<sequence>MEIQEKIEFVGLPLAVYREIAAHLRQVEGVKVDLIPQTSTHFDYYQSQVSGLTITWPPETDLTTRQYTKEILAYYRNRYGG</sequence>
<keyword evidence="2" id="KW-1185">Reference proteome</keyword>
<dbReference type="RefSeq" id="WP_190606152.1">
    <property type="nucleotide sequence ID" value="NZ_CP021056.1"/>
</dbReference>
<evidence type="ECO:0000313" key="1">
    <source>
        <dbReference type="EMBL" id="QXE23964.1"/>
    </source>
</evidence>
<proteinExistence type="predicted"/>
<protein>
    <submittedName>
        <fullName evidence="1">Uncharacterized protein</fullName>
    </submittedName>
</protein>
<dbReference type="EMBL" id="CP021056">
    <property type="protein sequence ID" value="QXE23964.1"/>
    <property type="molecule type" value="Genomic_DNA"/>
</dbReference>
<accession>A0A975T8F9</accession>
<reference evidence="1" key="1">
    <citation type="submission" date="2017-04" db="EMBL/GenBank/DDBJ databases">
        <title>Genome deletions in a multicellular cyanobacterial endosymbiont for morphological adaptation in marine diatoms.</title>
        <authorList>
            <person name="Wang Y."/>
            <person name="Gao H."/>
            <person name="Li R."/>
            <person name="Xu X."/>
        </authorList>
    </citation>
    <scope>NUCLEOTIDE SEQUENCE</scope>
    <source>
        <strain evidence="1">FACHB 800</strain>
    </source>
</reference>
<organism evidence="1 2">
    <name type="scientific">Richelia sinica FACHB-800</name>
    <dbReference type="NCBI Taxonomy" id="1357546"/>
    <lineage>
        <taxon>Bacteria</taxon>
        <taxon>Bacillati</taxon>
        <taxon>Cyanobacteriota</taxon>
        <taxon>Cyanophyceae</taxon>
        <taxon>Nostocales</taxon>
        <taxon>Nostocaceae</taxon>
        <taxon>Richelia</taxon>
    </lineage>
</organism>
<name>A0A975T8F9_9NOST</name>
<dbReference type="Proteomes" id="UP000683511">
    <property type="component" value="Chromosome"/>
</dbReference>
<dbReference type="KEGG" id="rsin:B6N60_02666"/>